<dbReference type="OrthoDB" id="360390at2759"/>
<comment type="subcellular location">
    <subcellularLocation>
        <location evidence="1">Nucleus</location>
    </subcellularLocation>
</comment>
<dbReference type="KEGG" id="mpp:MICPUCDRAFT_60244"/>
<sequence length="866" mass="91609">MAPPREKDAEMKDAPPPPDDDAAADAAAASDDSDSDSDSDSGSDDDDEVEMPSEEAMDSIMKLERVIASGDGANDFHAHSKLVAALRVAGLKQRLRDAREAMSAKFPLDETRWREWISDEVRATTRTRRKRREIVGPLFERALADFVSVPIWLGYAEFSLDQDWDDERRRALYERAVAVAGCHFVDAHKLWAAYRAFELSRLQLLTRDAADASTATATKKKKEEDVAKAEGVVRAVFARQLATPHAQMEDTRAMATAWEKARGGDGLAKETEDAIAAATAAAAVRTPIEDAIAAAMASTAPERDKAPAVAKAFRALTELEERDGDAARTQCAHERAVAATPTDPRAWRRYTAYLDHELRVRTIAAPAHERAMRCCVGDGETIASAIRAFAAEGDANGARQLATTACGDERRSRTSEDVLAVFLAVSRIAGDATARRGVAEEARKLMAKKPANAAATLALATETADVEASARDRLAVWESFVKGDKKSGGGELSNVAEAHARHAEAAFAVDGRADAGRAIFKNVFSRPNLESAAPANGSGRAVVCRAWLEFERKHGDAPDSYARADAKAGKILRAIEAEEREKKLVTPEEATRMRRANDPNYKNGPKATAAAADDDDDAGGGGGAKRKAVGGDDASREDDRASKRARGDGDGDGGEDGGEDARDERSRKGPGLGADPAERAAKYKEFFPDRDQRTAFVKNLPFNCTEEELSGFFDGRGGGVRARIVRDKATGRSRGFAYVEFDEEGALQLAIMRDGATFQDRPLSIARSMPPGGGGGGRGRGGGGRGGGGGGGGGGRGGGGRGGGRAPRGLGFVPRAARPAAAAAATKEEPAKKDATAGGGGGDGAPKSNADFRAMMFKKGSDLGAE</sequence>
<dbReference type="GO" id="GO:0008380">
    <property type="term" value="P:RNA splicing"/>
    <property type="evidence" value="ECO:0007669"/>
    <property type="project" value="UniProtKB-KW"/>
</dbReference>
<evidence type="ECO:0000256" key="2">
    <source>
        <dbReference type="ARBA" id="ARBA00022664"/>
    </source>
</evidence>
<evidence type="ECO:0000256" key="7">
    <source>
        <dbReference type="SAM" id="MobiDB-lite"/>
    </source>
</evidence>
<dbReference type="PANTHER" id="PTHR17204:SF25">
    <property type="entry name" value="RRM DOMAIN-CONTAINING PROTEIN"/>
    <property type="match status" value="1"/>
</dbReference>
<gene>
    <name evidence="9" type="ORF">MICPUCDRAFT_60244</name>
</gene>
<evidence type="ECO:0000256" key="6">
    <source>
        <dbReference type="PROSITE-ProRule" id="PRU00176"/>
    </source>
</evidence>
<keyword evidence="10" id="KW-1185">Reference proteome</keyword>
<dbReference type="InterPro" id="IPR000504">
    <property type="entry name" value="RRM_dom"/>
</dbReference>
<name>C1MXQ4_MICPC</name>
<dbReference type="PROSITE" id="PS50102">
    <property type="entry name" value="RRM"/>
    <property type="match status" value="1"/>
</dbReference>
<dbReference type="Pfam" id="PF23240">
    <property type="entry name" value="HAT_PRP39_N"/>
    <property type="match status" value="1"/>
</dbReference>
<feature type="compositionally biased region" description="Basic and acidic residues" evidence="7">
    <location>
        <begin position="582"/>
        <end position="597"/>
    </location>
</feature>
<dbReference type="Gene3D" id="3.30.70.330">
    <property type="match status" value="1"/>
</dbReference>
<evidence type="ECO:0000256" key="5">
    <source>
        <dbReference type="ARBA" id="ARBA00023242"/>
    </source>
</evidence>
<evidence type="ECO:0000256" key="1">
    <source>
        <dbReference type="ARBA" id="ARBA00004123"/>
    </source>
</evidence>
<dbReference type="InterPro" id="IPR011990">
    <property type="entry name" value="TPR-like_helical_dom_sf"/>
</dbReference>
<proteinExistence type="predicted"/>
<dbReference type="GO" id="GO:0005634">
    <property type="term" value="C:nucleus"/>
    <property type="evidence" value="ECO:0007669"/>
    <property type="project" value="UniProtKB-SubCell"/>
</dbReference>
<evidence type="ECO:0000256" key="3">
    <source>
        <dbReference type="ARBA" id="ARBA00022737"/>
    </source>
</evidence>
<dbReference type="Proteomes" id="UP000001876">
    <property type="component" value="Unassembled WGS sequence"/>
</dbReference>
<dbReference type="EMBL" id="GG663742">
    <property type="protein sequence ID" value="EEH55207.1"/>
    <property type="molecule type" value="Genomic_DNA"/>
</dbReference>
<reference evidence="9 10" key="1">
    <citation type="journal article" date="2009" name="Science">
        <title>Green evolution and dynamic adaptations revealed by genomes of the marine picoeukaryotes Micromonas.</title>
        <authorList>
            <person name="Worden A.Z."/>
            <person name="Lee J.H."/>
            <person name="Mock T."/>
            <person name="Rouze P."/>
            <person name="Simmons M.P."/>
            <person name="Aerts A.L."/>
            <person name="Allen A.E."/>
            <person name="Cuvelier M.L."/>
            <person name="Derelle E."/>
            <person name="Everett M.V."/>
            <person name="Foulon E."/>
            <person name="Grimwood J."/>
            <person name="Gundlach H."/>
            <person name="Henrissat B."/>
            <person name="Napoli C."/>
            <person name="McDonald S.M."/>
            <person name="Parker M.S."/>
            <person name="Rombauts S."/>
            <person name="Salamov A."/>
            <person name="Von Dassow P."/>
            <person name="Badger J.H."/>
            <person name="Coutinho P.M."/>
            <person name="Demir E."/>
            <person name="Dubchak I."/>
            <person name="Gentemann C."/>
            <person name="Eikrem W."/>
            <person name="Gready J.E."/>
            <person name="John U."/>
            <person name="Lanier W."/>
            <person name="Lindquist E.A."/>
            <person name="Lucas S."/>
            <person name="Mayer K.F."/>
            <person name="Moreau H."/>
            <person name="Not F."/>
            <person name="Otillar R."/>
            <person name="Panaud O."/>
            <person name="Pangilinan J."/>
            <person name="Paulsen I."/>
            <person name="Piegu B."/>
            <person name="Poliakov A."/>
            <person name="Robbens S."/>
            <person name="Schmutz J."/>
            <person name="Toulza E."/>
            <person name="Wyss T."/>
            <person name="Zelensky A."/>
            <person name="Zhou K."/>
            <person name="Armbrust E.V."/>
            <person name="Bhattacharya D."/>
            <person name="Goodenough U.W."/>
            <person name="Van de Peer Y."/>
            <person name="Grigoriev I.V."/>
        </authorList>
    </citation>
    <scope>NUCLEOTIDE SEQUENCE [LARGE SCALE GENOMIC DNA]</scope>
    <source>
        <strain evidence="9 10">CCMP1545</strain>
    </source>
</reference>
<feature type="compositionally biased region" description="Basic and acidic residues" evidence="7">
    <location>
        <begin position="826"/>
        <end position="835"/>
    </location>
</feature>
<feature type="compositionally biased region" description="Gly residues" evidence="7">
    <location>
        <begin position="771"/>
        <end position="806"/>
    </location>
</feature>
<feature type="compositionally biased region" description="Basic and acidic residues" evidence="7">
    <location>
        <begin position="629"/>
        <end position="649"/>
    </location>
</feature>
<dbReference type="GO" id="GO:0006397">
    <property type="term" value="P:mRNA processing"/>
    <property type="evidence" value="ECO:0007669"/>
    <property type="project" value="UniProtKB-KW"/>
</dbReference>
<dbReference type="InterPro" id="IPR012677">
    <property type="entry name" value="Nucleotide-bd_a/b_plait_sf"/>
</dbReference>
<keyword evidence="6" id="KW-0694">RNA-binding</keyword>
<feature type="region of interest" description="Disordered" evidence="7">
    <location>
        <begin position="1"/>
        <end position="53"/>
    </location>
</feature>
<dbReference type="STRING" id="564608.C1MXQ4"/>
<evidence type="ECO:0000259" key="8">
    <source>
        <dbReference type="PROSITE" id="PS50102"/>
    </source>
</evidence>
<dbReference type="eggNOG" id="KOG0128">
    <property type="taxonomic scope" value="Eukaryota"/>
</dbReference>
<feature type="region of interest" description="Disordered" evidence="7">
    <location>
        <begin position="764"/>
        <end position="853"/>
    </location>
</feature>
<dbReference type="SMART" id="SM00386">
    <property type="entry name" value="HAT"/>
    <property type="match status" value="3"/>
</dbReference>
<feature type="compositionally biased region" description="Basic and acidic residues" evidence="7">
    <location>
        <begin position="1"/>
        <end position="13"/>
    </location>
</feature>
<evidence type="ECO:0000313" key="9">
    <source>
        <dbReference type="EMBL" id="EEH55207.1"/>
    </source>
</evidence>
<accession>C1MXQ4</accession>
<dbReference type="SMART" id="SM00360">
    <property type="entry name" value="RRM"/>
    <property type="match status" value="1"/>
</dbReference>
<dbReference type="Pfam" id="PF00076">
    <property type="entry name" value="RRM_1"/>
    <property type="match status" value="1"/>
</dbReference>
<evidence type="ECO:0000313" key="10">
    <source>
        <dbReference type="Proteomes" id="UP000001876"/>
    </source>
</evidence>
<dbReference type="SUPFAM" id="SSF48452">
    <property type="entry name" value="TPR-like"/>
    <property type="match status" value="1"/>
</dbReference>
<feature type="domain" description="RRM" evidence="8">
    <location>
        <begin position="693"/>
        <end position="770"/>
    </location>
</feature>
<protein>
    <submittedName>
        <fullName evidence="9">Predicted protein</fullName>
    </submittedName>
</protein>
<keyword evidence="5" id="KW-0539">Nucleus</keyword>
<dbReference type="InterPro" id="IPR003107">
    <property type="entry name" value="HAT"/>
</dbReference>
<evidence type="ECO:0000256" key="4">
    <source>
        <dbReference type="ARBA" id="ARBA00023187"/>
    </source>
</evidence>
<feature type="region of interest" description="Disordered" evidence="7">
    <location>
        <begin position="582"/>
        <end position="679"/>
    </location>
</feature>
<dbReference type="OMA" id="PSGLTKM"/>
<dbReference type="PANTHER" id="PTHR17204">
    <property type="entry name" value="PRE-MRNA PROCESSING PROTEIN PRP39-RELATED"/>
    <property type="match status" value="1"/>
</dbReference>
<dbReference type="SUPFAM" id="SSF54928">
    <property type="entry name" value="RNA-binding domain, RBD"/>
    <property type="match status" value="1"/>
</dbReference>
<dbReference type="GeneID" id="9685876"/>
<dbReference type="AlphaFoldDB" id="C1MXQ4"/>
<dbReference type="Gene3D" id="1.25.40.10">
    <property type="entry name" value="Tetratricopeptide repeat domain"/>
    <property type="match status" value="2"/>
</dbReference>
<feature type="compositionally biased region" description="Low complexity" evidence="7">
    <location>
        <begin position="814"/>
        <end position="825"/>
    </location>
</feature>
<dbReference type="GO" id="GO:0003723">
    <property type="term" value="F:RNA binding"/>
    <property type="evidence" value="ECO:0007669"/>
    <property type="project" value="UniProtKB-UniRule"/>
</dbReference>
<dbReference type="InterPro" id="IPR035979">
    <property type="entry name" value="RBD_domain_sf"/>
</dbReference>
<dbReference type="RefSeq" id="XP_003060438.1">
    <property type="nucleotide sequence ID" value="XM_003060392.1"/>
</dbReference>
<organism evidence="10">
    <name type="scientific">Micromonas pusilla (strain CCMP1545)</name>
    <name type="common">Picoplanktonic green alga</name>
    <dbReference type="NCBI Taxonomy" id="564608"/>
    <lineage>
        <taxon>Eukaryota</taxon>
        <taxon>Viridiplantae</taxon>
        <taxon>Chlorophyta</taxon>
        <taxon>Mamiellophyceae</taxon>
        <taxon>Mamiellales</taxon>
        <taxon>Mamiellaceae</taxon>
        <taxon>Micromonas</taxon>
    </lineage>
</organism>
<keyword evidence="4" id="KW-0508">mRNA splicing</keyword>
<keyword evidence="3" id="KW-0677">Repeat</keyword>
<feature type="compositionally biased region" description="Acidic residues" evidence="7">
    <location>
        <begin position="31"/>
        <end position="53"/>
    </location>
</feature>
<keyword evidence="2" id="KW-0507">mRNA processing</keyword>